<dbReference type="Pfam" id="PF08542">
    <property type="entry name" value="Rep_fac_C"/>
    <property type="match status" value="1"/>
</dbReference>
<dbReference type="PANTHER" id="PTHR11669">
    <property type="entry name" value="REPLICATION FACTOR C / DNA POLYMERASE III GAMMA-TAU SUBUNIT"/>
    <property type="match status" value="1"/>
</dbReference>
<evidence type="ECO:0000256" key="5">
    <source>
        <dbReference type="ARBA" id="ARBA00022840"/>
    </source>
</evidence>
<gene>
    <name evidence="7" type="primary">rfcS</name>
    <name evidence="9" type="ORF">DFR85_08355</name>
</gene>
<dbReference type="PANTHER" id="PTHR11669:SF20">
    <property type="entry name" value="REPLICATION FACTOR C SUBUNIT 4"/>
    <property type="match status" value="1"/>
</dbReference>
<dbReference type="GO" id="GO:0006261">
    <property type="term" value="P:DNA-templated DNA replication"/>
    <property type="evidence" value="ECO:0007669"/>
    <property type="project" value="TreeGrafter"/>
</dbReference>
<evidence type="ECO:0000256" key="6">
    <source>
        <dbReference type="ARBA" id="ARBA00031749"/>
    </source>
</evidence>
<comment type="similarity">
    <text evidence="1 7">Belongs to the activator 1 small subunits family. RfcS subfamily.</text>
</comment>
<dbReference type="Gene3D" id="1.10.8.60">
    <property type="match status" value="1"/>
</dbReference>
<dbReference type="KEGG" id="abri:DFR85_08355"/>
<dbReference type="InterPro" id="IPR003593">
    <property type="entry name" value="AAA+_ATPase"/>
</dbReference>
<dbReference type="AlphaFoldDB" id="A0A2U9IF21"/>
<feature type="domain" description="AAA+ ATPase" evidence="8">
    <location>
        <begin position="40"/>
        <end position="167"/>
    </location>
</feature>
<dbReference type="EMBL" id="CP029289">
    <property type="protein sequence ID" value="AWR94599.1"/>
    <property type="molecule type" value="Genomic_DNA"/>
</dbReference>
<dbReference type="InterPro" id="IPR003959">
    <property type="entry name" value="ATPase_AAA_core"/>
</dbReference>
<dbReference type="HAMAP" id="MF_01509">
    <property type="entry name" value="RfcS"/>
    <property type="match status" value="1"/>
</dbReference>
<evidence type="ECO:0000256" key="3">
    <source>
        <dbReference type="ARBA" id="ARBA00022705"/>
    </source>
</evidence>
<evidence type="ECO:0000313" key="10">
    <source>
        <dbReference type="Proteomes" id="UP000248044"/>
    </source>
</evidence>
<dbReference type="GO" id="GO:0016887">
    <property type="term" value="F:ATP hydrolysis activity"/>
    <property type="evidence" value="ECO:0007669"/>
    <property type="project" value="InterPro"/>
</dbReference>
<accession>A0A2U9IF21</accession>
<comment type="function">
    <text evidence="7">Part of the RFC clamp loader complex which loads the PCNA sliding clamp onto DNA.</text>
</comment>
<keyword evidence="4 7" id="KW-0547">Nucleotide-binding</keyword>
<dbReference type="FunFam" id="3.40.50.300:FF:000129">
    <property type="entry name" value="Replication factor C subunit 5"/>
    <property type="match status" value="1"/>
</dbReference>
<dbReference type="InterPro" id="IPR050238">
    <property type="entry name" value="DNA_Rep/Repair_Clamp_Loader"/>
</dbReference>
<dbReference type="Gene3D" id="3.40.50.300">
    <property type="entry name" value="P-loop containing nucleotide triphosphate hydrolases"/>
    <property type="match status" value="1"/>
</dbReference>
<dbReference type="Gene3D" id="1.20.272.10">
    <property type="match status" value="1"/>
</dbReference>
<dbReference type="CDD" id="cd00009">
    <property type="entry name" value="AAA"/>
    <property type="match status" value="1"/>
</dbReference>
<evidence type="ECO:0000256" key="7">
    <source>
        <dbReference type="HAMAP-Rule" id="MF_01509"/>
    </source>
</evidence>
<dbReference type="GO" id="GO:0005524">
    <property type="term" value="F:ATP binding"/>
    <property type="evidence" value="ECO:0007669"/>
    <property type="project" value="UniProtKB-UniRule"/>
</dbReference>
<keyword evidence="5 7" id="KW-0067">ATP-binding</keyword>
<comment type="subunit">
    <text evidence="7">Heteromultimer composed of small subunits (RfcS) and large subunits (RfcL).</text>
</comment>
<dbReference type="OrthoDB" id="7928at2157"/>
<dbReference type="CDD" id="cd18140">
    <property type="entry name" value="HLD_clamp_RFC"/>
    <property type="match status" value="1"/>
</dbReference>
<dbReference type="GO" id="GO:0003689">
    <property type="term" value="F:DNA clamp loader activity"/>
    <property type="evidence" value="ECO:0007669"/>
    <property type="project" value="UniProtKB-UniRule"/>
</dbReference>
<evidence type="ECO:0000256" key="4">
    <source>
        <dbReference type="ARBA" id="ARBA00022741"/>
    </source>
</evidence>
<evidence type="ECO:0000259" key="8">
    <source>
        <dbReference type="SMART" id="SM00382"/>
    </source>
</evidence>
<dbReference type="GO" id="GO:0003677">
    <property type="term" value="F:DNA binding"/>
    <property type="evidence" value="ECO:0007669"/>
    <property type="project" value="InterPro"/>
</dbReference>
<feature type="binding site" evidence="7">
    <location>
        <begin position="48"/>
        <end position="55"/>
    </location>
    <ligand>
        <name>ATP</name>
        <dbReference type="ChEBI" id="CHEBI:30616"/>
    </ligand>
</feature>
<dbReference type="RefSeq" id="WP_110270480.1">
    <property type="nucleotide sequence ID" value="NZ_CP029289.2"/>
</dbReference>
<evidence type="ECO:0000313" key="9">
    <source>
        <dbReference type="EMBL" id="AWR94599.1"/>
    </source>
</evidence>
<dbReference type="SMART" id="SM00382">
    <property type="entry name" value="AAA"/>
    <property type="match status" value="1"/>
</dbReference>
<dbReference type="SUPFAM" id="SSF48019">
    <property type="entry name" value="post-AAA+ oligomerization domain-like"/>
    <property type="match status" value="1"/>
</dbReference>
<proteinExistence type="inferred from homology"/>
<protein>
    <recommendedName>
        <fullName evidence="2 7">Replication factor C small subunit</fullName>
        <shortName evidence="7">RFC small subunit</shortName>
    </recommendedName>
    <alternativeName>
        <fullName evidence="6 7">Clamp loader small subunit</fullName>
    </alternativeName>
</protein>
<dbReference type="Pfam" id="PF00004">
    <property type="entry name" value="AAA"/>
    <property type="match status" value="1"/>
</dbReference>
<dbReference type="InterPro" id="IPR013748">
    <property type="entry name" value="Rep_factorC_C"/>
</dbReference>
<sequence>MSEIVEEVLWAEKYRPKTLNDIVDQEDIVSRLKRFAQEKNMPHLLFAGPPGTGKTTAALALVHDLYGDNYLQYFLELNASDERGIDIIRNKVKEFARTMVPGNVPFKVILLDEADNMTADAQQALRRTMELYTETTRFILACNYLSKIIDPIQSRTALFRFYPLKKDDIVGRLEYISKQEKVDFDTKALETIYDVTMGDMRKSINILQAASAYGKVTVESVYKVLGFAQPKEVRDMLNFALKGKFMDAREKLRSLLVTYGLSGEDIVKQLHRELTSNELQIPEELRVLLMDYIGEIEFRIIEGADDEIQLSGLLAKIAIYGNKYLGSNNE</sequence>
<dbReference type="GO" id="GO:0005663">
    <property type="term" value="C:DNA replication factor C complex"/>
    <property type="evidence" value="ECO:0007669"/>
    <property type="project" value="InterPro"/>
</dbReference>
<dbReference type="InterPro" id="IPR027417">
    <property type="entry name" value="P-loop_NTPase"/>
</dbReference>
<evidence type="ECO:0000256" key="1">
    <source>
        <dbReference type="ARBA" id="ARBA00009668"/>
    </source>
</evidence>
<dbReference type="InterPro" id="IPR023748">
    <property type="entry name" value="Rep_factor-C_ssu_arc"/>
</dbReference>
<keyword evidence="10" id="KW-1185">Reference proteome</keyword>
<evidence type="ECO:0000256" key="2">
    <source>
        <dbReference type="ARBA" id="ARBA00014164"/>
    </source>
</evidence>
<dbReference type="InterPro" id="IPR047854">
    <property type="entry name" value="RFC_lid"/>
</dbReference>
<dbReference type="FunFam" id="1.20.272.10:FF:000029">
    <property type="entry name" value="Replication factor C small subunit"/>
    <property type="match status" value="1"/>
</dbReference>
<dbReference type="SUPFAM" id="SSF52540">
    <property type="entry name" value="P-loop containing nucleoside triphosphate hydrolases"/>
    <property type="match status" value="1"/>
</dbReference>
<name>A0A2U9IF21_9CREN</name>
<organism evidence="9 10">
    <name type="scientific">Acidianus brierleyi</name>
    <dbReference type="NCBI Taxonomy" id="41673"/>
    <lineage>
        <taxon>Archaea</taxon>
        <taxon>Thermoproteota</taxon>
        <taxon>Thermoprotei</taxon>
        <taxon>Sulfolobales</taxon>
        <taxon>Sulfolobaceae</taxon>
        <taxon>Acidianus</taxon>
    </lineage>
</organism>
<dbReference type="NCBIfam" id="NF001679">
    <property type="entry name" value="PRK00440.1"/>
    <property type="match status" value="1"/>
</dbReference>
<dbReference type="Proteomes" id="UP000248044">
    <property type="component" value="Chromosome"/>
</dbReference>
<dbReference type="GO" id="GO:0006281">
    <property type="term" value="P:DNA repair"/>
    <property type="evidence" value="ECO:0007669"/>
    <property type="project" value="TreeGrafter"/>
</dbReference>
<keyword evidence="3 7" id="KW-0235">DNA replication</keyword>
<dbReference type="InterPro" id="IPR008921">
    <property type="entry name" value="DNA_pol3_clamp-load_cplx_C"/>
</dbReference>
<reference evidence="9 10" key="1">
    <citation type="submission" date="2018-05" db="EMBL/GenBank/DDBJ databases">
        <title>Complete Genome Sequences of Extremely Thermoacidophilic, Metal-Mobilizing Type-Strain Members of the Archaeal Family Sulfolobaceae: Acidianus brierleyi DSM-1651T, Acidianus sulfidivorans DSM-18786T, Metallosphaera hakonensis DSM-7519T, and Metallosphaera prunae DSM-10039T.</title>
        <authorList>
            <person name="Counts J.A."/>
            <person name="Kelly R.M."/>
        </authorList>
    </citation>
    <scope>NUCLEOTIDE SEQUENCE [LARGE SCALE GENOMIC DNA]</scope>
    <source>
        <strain evidence="9 10">DSM 1651</strain>
    </source>
</reference>
<dbReference type="GeneID" id="36832161"/>